<feature type="compositionally biased region" description="Basic residues" evidence="1">
    <location>
        <begin position="292"/>
        <end position="303"/>
    </location>
</feature>
<proteinExistence type="predicted"/>
<gene>
    <name evidence="2" type="ORF">ACIBP5_20670</name>
</gene>
<keyword evidence="3" id="KW-1185">Reference proteome</keyword>
<evidence type="ECO:0000256" key="1">
    <source>
        <dbReference type="SAM" id="MobiDB-lite"/>
    </source>
</evidence>
<dbReference type="EMBL" id="JBITMB010000004">
    <property type="protein sequence ID" value="MFI7442387.1"/>
    <property type="molecule type" value="Genomic_DNA"/>
</dbReference>
<comment type="caution">
    <text evidence="2">The sequence shown here is derived from an EMBL/GenBank/DDBJ whole genome shotgun (WGS) entry which is preliminary data.</text>
</comment>
<sequence>MARCGCGGSNRCNCIVTAGTNTTVSGTGSAANPYVISSTGGGAVTCDQVRPCLSAGPGAAYDPATGVISARLSGDAGNNLALGGDQGLYVPAVGGATIIVTDSDCIALSGDGSAGSPLTAQPVVDPAPGNLLQCGPSGLLVAGSVVATACGLTGNGSAGTPLAAAVSAWPYPCPVDANAGRVYCDSAGNLRSEPRARYQYFTTTLNENYANLPVPAAGPPGTLITTRELVVTNPDTCHDAIAITSVEVDVDFNIPAGAGGVLRLQRRDVQVREPRKRRGDGRAHADREGTRQHGHPGRRQRHRSGADQPRSGCRRRHLQPHPKLHQGDGVRALTRGEAMQNVEEHVRYFRTPAGSVAEIRETQPGATPLPHGAVEIDAEEYGADLTHMEEARARHVAELQAADRARQKADYAALSTLGLPEETARRLSGLGSADG</sequence>
<dbReference type="Proteomes" id="UP001612928">
    <property type="component" value="Unassembled WGS sequence"/>
</dbReference>
<accession>A0ABW8A8M2</accession>
<feature type="region of interest" description="Disordered" evidence="1">
    <location>
        <begin position="265"/>
        <end position="331"/>
    </location>
</feature>
<feature type="compositionally biased region" description="Basic residues" evidence="1">
    <location>
        <begin position="312"/>
        <end position="324"/>
    </location>
</feature>
<organism evidence="2 3">
    <name type="scientific">Nonomuraea indica</name>
    <dbReference type="NCBI Taxonomy" id="1581193"/>
    <lineage>
        <taxon>Bacteria</taxon>
        <taxon>Bacillati</taxon>
        <taxon>Actinomycetota</taxon>
        <taxon>Actinomycetes</taxon>
        <taxon>Streptosporangiales</taxon>
        <taxon>Streptosporangiaceae</taxon>
        <taxon>Nonomuraea</taxon>
    </lineage>
</organism>
<feature type="compositionally biased region" description="Basic and acidic residues" evidence="1">
    <location>
        <begin position="280"/>
        <end position="291"/>
    </location>
</feature>
<dbReference type="RefSeq" id="WP_397022343.1">
    <property type="nucleotide sequence ID" value="NZ_JBITMB010000004.1"/>
</dbReference>
<protein>
    <submittedName>
        <fullName evidence="2">Uncharacterized protein</fullName>
    </submittedName>
</protein>
<evidence type="ECO:0000313" key="3">
    <source>
        <dbReference type="Proteomes" id="UP001612928"/>
    </source>
</evidence>
<name>A0ABW8A8M2_9ACTN</name>
<evidence type="ECO:0000313" key="2">
    <source>
        <dbReference type="EMBL" id="MFI7442387.1"/>
    </source>
</evidence>
<reference evidence="2 3" key="1">
    <citation type="submission" date="2024-10" db="EMBL/GenBank/DDBJ databases">
        <title>The Natural Products Discovery Center: Release of the First 8490 Sequenced Strains for Exploring Actinobacteria Biosynthetic Diversity.</title>
        <authorList>
            <person name="Kalkreuter E."/>
            <person name="Kautsar S.A."/>
            <person name="Yang D."/>
            <person name="Bader C.D."/>
            <person name="Teijaro C.N."/>
            <person name="Fluegel L."/>
            <person name="Davis C.M."/>
            <person name="Simpson J.R."/>
            <person name="Lauterbach L."/>
            <person name="Steele A.D."/>
            <person name="Gui C."/>
            <person name="Meng S."/>
            <person name="Li G."/>
            <person name="Viehrig K."/>
            <person name="Ye F."/>
            <person name="Su P."/>
            <person name="Kiefer A.F."/>
            <person name="Nichols A."/>
            <person name="Cepeda A.J."/>
            <person name="Yan W."/>
            <person name="Fan B."/>
            <person name="Jiang Y."/>
            <person name="Adhikari A."/>
            <person name="Zheng C.-J."/>
            <person name="Schuster L."/>
            <person name="Cowan T.M."/>
            <person name="Smanski M.J."/>
            <person name="Chevrette M.G."/>
            <person name="De Carvalho L.P.S."/>
            <person name="Shen B."/>
        </authorList>
    </citation>
    <scope>NUCLEOTIDE SEQUENCE [LARGE SCALE GENOMIC DNA]</scope>
    <source>
        <strain evidence="2 3">NPDC049503</strain>
    </source>
</reference>